<dbReference type="AlphaFoldDB" id="A0A812L8G8"/>
<accession>A0A812L8G8</accession>
<reference evidence="1" key="1">
    <citation type="submission" date="2021-02" db="EMBL/GenBank/DDBJ databases">
        <authorList>
            <person name="Dougan E. K."/>
            <person name="Rhodes N."/>
            <person name="Thang M."/>
            <person name="Chan C."/>
        </authorList>
    </citation>
    <scope>NUCLEOTIDE SEQUENCE</scope>
</reference>
<organism evidence="1 2">
    <name type="scientific">Symbiodinium necroappetens</name>
    <dbReference type="NCBI Taxonomy" id="1628268"/>
    <lineage>
        <taxon>Eukaryota</taxon>
        <taxon>Sar</taxon>
        <taxon>Alveolata</taxon>
        <taxon>Dinophyceae</taxon>
        <taxon>Suessiales</taxon>
        <taxon>Symbiodiniaceae</taxon>
        <taxon>Symbiodinium</taxon>
    </lineage>
</organism>
<comment type="caution">
    <text evidence="1">The sequence shown here is derived from an EMBL/GenBank/DDBJ whole genome shotgun (WGS) entry which is preliminary data.</text>
</comment>
<keyword evidence="2" id="KW-1185">Reference proteome</keyword>
<sequence length="105" mass="11431">MAQRMDTMTSLGGSTVQSGIPPLSMRSLAELQQLCMRRQAFIVQLERELAALRQPSELETRVEALEKVVKLGQQLGSGDSDANGQLLALVQSMRGTPELPERGPP</sequence>
<evidence type="ECO:0000313" key="2">
    <source>
        <dbReference type="Proteomes" id="UP000601435"/>
    </source>
</evidence>
<proteinExistence type="predicted"/>
<gene>
    <name evidence="1" type="ORF">SNEC2469_LOCUS4509</name>
</gene>
<dbReference type="EMBL" id="CAJNJA010009031">
    <property type="protein sequence ID" value="CAE7242505.1"/>
    <property type="molecule type" value="Genomic_DNA"/>
</dbReference>
<protein>
    <submittedName>
        <fullName evidence="1">Uncharacterized protein</fullName>
    </submittedName>
</protein>
<dbReference type="Proteomes" id="UP000601435">
    <property type="component" value="Unassembled WGS sequence"/>
</dbReference>
<name>A0A812L8G8_9DINO</name>
<evidence type="ECO:0000313" key="1">
    <source>
        <dbReference type="EMBL" id="CAE7242505.1"/>
    </source>
</evidence>